<dbReference type="GO" id="GO:0045087">
    <property type="term" value="P:innate immune response"/>
    <property type="evidence" value="ECO:0007669"/>
    <property type="project" value="UniProtKB-KW"/>
</dbReference>
<dbReference type="FunFam" id="2.60.120.920:FF:000004">
    <property type="entry name" value="Butyrophilin subfamily 1 member A1"/>
    <property type="match status" value="1"/>
</dbReference>
<keyword evidence="1" id="KW-0399">Innate immunity</keyword>
<dbReference type="PROSITE" id="PS00518">
    <property type="entry name" value="ZF_RING_1"/>
    <property type="match status" value="1"/>
</dbReference>
<keyword evidence="4" id="KW-0862">Zinc</keyword>
<comment type="caution">
    <text evidence="10">The sequence shown here is derived from an EMBL/GenBank/DDBJ whole genome shotgun (WGS) entry which is preliminary data.</text>
</comment>
<feature type="domain" description="RING-type" evidence="7">
    <location>
        <begin position="92"/>
        <end position="132"/>
    </location>
</feature>
<dbReference type="CDD" id="cd13733">
    <property type="entry name" value="SPRY_PRY_C-I_1"/>
    <property type="match status" value="1"/>
</dbReference>
<evidence type="ECO:0000259" key="9">
    <source>
        <dbReference type="PROSITE" id="PS50188"/>
    </source>
</evidence>
<dbReference type="Gene3D" id="4.10.830.40">
    <property type="match status" value="1"/>
</dbReference>
<evidence type="ECO:0000256" key="1">
    <source>
        <dbReference type="ARBA" id="ARBA00022588"/>
    </source>
</evidence>
<dbReference type="PRINTS" id="PR01407">
    <property type="entry name" value="BUTYPHLNCDUF"/>
</dbReference>
<dbReference type="GO" id="GO:0008270">
    <property type="term" value="F:zinc ion binding"/>
    <property type="evidence" value="ECO:0007669"/>
    <property type="project" value="UniProtKB-KW"/>
</dbReference>
<dbReference type="Gene3D" id="3.30.160.60">
    <property type="entry name" value="Classic Zinc Finger"/>
    <property type="match status" value="1"/>
</dbReference>
<dbReference type="Gene3D" id="2.60.120.920">
    <property type="match status" value="1"/>
</dbReference>
<accession>A0AAV6GYT1</accession>
<dbReference type="SUPFAM" id="SSF57850">
    <property type="entry name" value="RING/U-box"/>
    <property type="match status" value="1"/>
</dbReference>
<dbReference type="Pfam" id="PF00643">
    <property type="entry name" value="zf-B_box"/>
    <property type="match status" value="1"/>
</dbReference>
<keyword evidence="2" id="KW-0479">Metal-binding</keyword>
<dbReference type="SMART" id="SM00589">
    <property type="entry name" value="PRY"/>
    <property type="match status" value="1"/>
</dbReference>
<dbReference type="PROSITE" id="PS50089">
    <property type="entry name" value="ZF_RING_2"/>
    <property type="match status" value="1"/>
</dbReference>
<evidence type="ECO:0000256" key="4">
    <source>
        <dbReference type="ARBA" id="ARBA00022833"/>
    </source>
</evidence>
<dbReference type="PROSITE" id="PS50119">
    <property type="entry name" value="ZF_BBOX"/>
    <property type="match status" value="1"/>
</dbReference>
<keyword evidence="11" id="KW-1185">Reference proteome</keyword>
<dbReference type="SUPFAM" id="SSF57845">
    <property type="entry name" value="B-box zinc-binding domain"/>
    <property type="match status" value="1"/>
</dbReference>
<dbReference type="PANTHER" id="PTHR25465">
    <property type="entry name" value="B-BOX DOMAIN CONTAINING"/>
    <property type="match status" value="1"/>
</dbReference>
<feature type="domain" description="B30.2/SPRY" evidence="9">
    <location>
        <begin position="514"/>
        <end position="708"/>
    </location>
</feature>
<dbReference type="InterPro" id="IPR001841">
    <property type="entry name" value="Znf_RING"/>
</dbReference>
<dbReference type="PROSITE" id="PS50188">
    <property type="entry name" value="B302_SPRY"/>
    <property type="match status" value="1"/>
</dbReference>
<evidence type="ECO:0000313" key="10">
    <source>
        <dbReference type="EMBL" id="KAG5280283.1"/>
    </source>
</evidence>
<reference evidence="10" key="1">
    <citation type="submission" date="2020-10" db="EMBL/GenBank/DDBJ databases">
        <title>Chromosome-scale genome assembly of the Allis shad, Alosa alosa.</title>
        <authorList>
            <person name="Margot Z."/>
            <person name="Christophe K."/>
            <person name="Cabau C."/>
            <person name="Louis A."/>
            <person name="Berthelot C."/>
            <person name="Parey E."/>
            <person name="Roest Crollius H."/>
            <person name="Montfort J."/>
            <person name="Robinson-Rechavi M."/>
            <person name="Bucao C."/>
            <person name="Bouchez O."/>
            <person name="Gislard M."/>
            <person name="Lluch J."/>
            <person name="Milhes M."/>
            <person name="Lampietro C."/>
            <person name="Lopez Roques C."/>
            <person name="Donnadieu C."/>
            <person name="Braasch I."/>
            <person name="Desvignes T."/>
            <person name="Postlethwait J."/>
            <person name="Bobe J."/>
            <person name="Guiguen Y."/>
        </authorList>
    </citation>
    <scope>NUCLEOTIDE SEQUENCE</scope>
    <source>
        <strain evidence="10">M-15738</strain>
        <tissue evidence="10">Blood</tissue>
    </source>
</reference>
<dbReference type="InterPro" id="IPR001870">
    <property type="entry name" value="B30.2/SPRY"/>
</dbReference>
<dbReference type="InterPro" id="IPR043136">
    <property type="entry name" value="B30.2/SPRY_sf"/>
</dbReference>
<proteinExistence type="predicted"/>
<dbReference type="InterPro" id="IPR027370">
    <property type="entry name" value="Znf-RING_euk"/>
</dbReference>
<dbReference type="Proteomes" id="UP000823561">
    <property type="component" value="Chromosome 6"/>
</dbReference>
<name>A0AAV6GYT1_9TELE</name>
<dbReference type="Pfam" id="PF00622">
    <property type="entry name" value="SPRY"/>
    <property type="match status" value="1"/>
</dbReference>
<dbReference type="InterPro" id="IPR051051">
    <property type="entry name" value="E3_ubiq-ligase_TRIM/RNF"/>
</dbReference>
<dbReference type="Pfam" id="PF25600">
    <property type="entry name" value="TRIM_CC"/>
    <property type="match status" value="1"/>
</dbReference>
<dbReference type="EMBL" id="JADWDJ010000006">
    <property type="protein sequence ID" value="KAG5280283.1"/>
    <property type="molecule type" value="Genomic_DNA"/>
</dbReference>
<dbReference type="SUPFAM" id="SSF49899">
    <property type="entry name" value="Concanavalin A-like lectins/glucanases"/>
    <property type="match status" value="1"/>
</dbReference>
<organism evidence="10 11">
    <name type="scientific">Alosa alosa</name>
    <name type="common">allis shad</name>
    <dbReference type="NCBI Taxonomy" id="278164"/>
    <lineage>
        <taxon>Eukaryota</taxon>
        <taxon>Metazoa</taxon>
        <taxon>Chordata</taxon>
        <taxon>Craniata</taxon>
        <taxon>Vertebrata</taxon>
        <taxon>Euteleostomi</taxon>
        <taxon>Actinopterygii</taxon>
        <taxon>Neopterygii</taxon>
        <taxon>Teleostei</taxon>
        <taxon>Clupei</taxon>
        <taxon>Clupeiformes</taxon>
        <taxon>Clupeoidei</taxon>
        <taxon>Clupeidae</taxon>
        <taxon>Alosa</taxon>
    </lineage>
</organism>
<sequence length="709" mass="79514">MTGAAGLQVCQADVEQDSSLHSILSYRERKTPQKEVERQGEPALQRTVHYSQGLEAEQDSQHQEAVPTLSPVLKMAQVALSADVLSEGEVTCSICLDLLCDPVTTPCGHNFCQGCIGGYWASIEVCTCPLCKRVFDERPKLSINRVLAAITNHYKVAQYDAEDMATGPASLAMMPVPKPRSKAGAFGAETIPEDLDVAKGKAVLCDVCSGRKQRAVSTCMTCMASYCQEHVRPHHETSFYHSHQLHDPGEAMRGRMCPTHGRLLDVYCRTDQACICSICVLETHRTHNTVSVQTERVIKQKLLSKTELDIQTSIERKSLSLADLRGRIHTVKNYARAEQAQLEHLLGEVICSVDRIRRELVGGMQEKQMSATGRAEEIAARQEAELSRMQEVRAKLEEQATSDDHIGFLQVTHARTHARTSDDHIGFLQSFEEVSAPLDAELNQRRDEPEVDLELRFSLDDVKTALRDVHERLEDIRGGEVRYRHSVPTLQESESMISIRSTGSMGRRDWSLKDMRRIKPGSAHKKVKGYMEDVTLNPVTAYPFLILSEDRKQVKRGEKLQFYRNSTQRFDVWSCVLAKEGFESGRHYWEVTVGENKDWKLGVALESAHRKGLFDMGPSAGYYALWWGGAHLRPLTPPPLGKVKVTGRLRRIGVFLDCEEGHVIFYNAKSGSELYSFTAPRFTERVMPLFGTGDKEVPLVLSSVLDGHH</sequence>
<dbReference type="Pfam" id="PF13765">
    <property type="entry name" value="PRY"/>
    <property type="match status" value="1"/>
</dbReference>
<evidence type="ECO:0000259" key="8">
    <source>
        <dbReference type="PROSITE" id="PS50119"/>
    </source>
</evidence>
<dbReference type="Pfam" id="PF13445">
    <property type="entry name" value="zf-RING_UBOX"/>
    <property type="match status" value="1"/>
</dbReference>
<evidence type="ECO:0000256" key="5">
    <source>
        <dbReference type="ARBA" id="ARBA00022859"/>
    </source>
</evidence>
<dbReference type="SMART" id="SM00184">
    <property type="entry name" value="RING"/>
    <property type="match status" value="1"/>
</dbReference>
<dbReference type="AlphaFoldDB" id="A0AAV6GYT1"/>
<dbReference type="InterPro" id="IPR003877">
    <property type="entry name" value="SPRY_dom"/>
</dbReference>
<dbReference type="CDD" id="cd19769">
    <property type="entry name" value="Bbox2_TRIM16-like"/>
    <property type="match status" value="1"/>
</dbReference>
<dbReference type="InterPro" id="IPR000315">
    <property type="entry name" value="Znf_B-box"/>
</dbReference>
<evidence type="ECO:0000256" key="2">
    <source>
        <dbReference type="ARBA" id="ARBA00022723"/>
    </source>
</evidence>
<dbReference type="GO" id="GO:0005737">
    <property type="term" value="C:cytoplasm"/>
    <property type="evidence" value="ECO:0007669"/>
    <property type="project" value="UniProtKB-ARBA"/>
</dbReference>
<evidence type="ECO:0000256" key="3">
    <source>
        <dbReference type="ARBA" id="ARBA00022771"/>
    </source>
</evidence>
<dbReference type="InterPro" id="IPR013320">
    <property type="entry name" value="ConA-like_dom_sf"/>
</dbReference>
<keyword evidence="5" id="KW-0391">Immunity</keyword>
<gene>
    <name evidence="10" type="ORF">AALO_G00087220</name>
</gene>
<dbReference type="InterPro" id="IPR006574">
    <property type="entry name" value="PRY"/>
</dbReference>
<dbReference type="InterPro" id="IPR058030">
    <property type="entry name" value="TRIM8/14/16/25/29/45/65_CC"/>
</dbReference>
<dbReference type="InterPro" id="IPR017907">
    <property type="entry name" value="Znf_RING_CS"/>
</dbReference>
<evidence type="ECO:0000313" key="11">
    <source>
        <dbReference type="Proteomes" id="UP000823561"/>
    </source>
</evidence>
<protein>
    <recommendedName>
        <fullName evidence="12">E3 ubiquitin-protein ligase TRIM39-like</fullName>
    </recommendedName>
</protein>
<evidence type="ECO:0000259" key="7">
    <source>
        <dbReference type="PROSITE" id="PS50089"/>
    </source>
</evidence>
<feature type="domain" description="B box-type" evidence="8">
    <location>
        <begin position="252"/>
        <end position="292"/>
    </location>
</feature>
<dbReference type="SMART" id="SM00449">
    <property type="entry name" value="SPRY"/>
    <property type="match status" value="1"/>
</dbReference>
<dbReference type="PANTHER" id="PTHR25465:SF32">
    <property type="entry name" value="BLOODTHIRSTY-RELATED GENE FAMILY, MEMBER 16 ISOFORM X1-RELATED"/>
    <property type="match status" value="1"/>
</dbReference>
<evidence type="ECO:0000256" key="6">
    <source>
        <dbReference type="PROSITE-ProRule" id="PRU00024"/>
    </source>
</evidence>
<keyword evidence="3 6" id="KW-0863">Zinc-finger</keyword>
<dbReference type="SMART" id="SM00336">
    <property type="entry name" value="BBOX"/>
    <property type="match status" value="2"/>
</dbReference>
<evidence type="ECO:0008006" key="12">
    <source>
        <dbReference type="Google" id="ProtNLM"/>
    </source>
</evidence>
<dbReference type="InterPro" id="IPR003879">
    <property type="entry name" value="Butyrophylin_SPRY"/>
</dbReference>
<dbReference type="InterPro" id="IPR013083">
    <property type="entry name" value="Znf_RING/FYVE/PHD"/>
</dbReference>
<dbReference type="Gene3D" id="3.30.40.10">
    <property type="entry name" value="Zinc/RING finger domain, C3HC4 (zinc finger)"/>
    <property type="match status" value="1"/>
</dbReference>